<evidence type="ECO:0000313" key="4">
    <source>
        <dbReference type="EMBL" id="MCP2161002.1"/>
    </source>
</evidence>
<dbReference type="CDD" id="cd01004">
    <property type="entry name" value="PBP2_MidA_like"/>
    <property type="match status" value="1"/>
</dbReference>
<dbReference type="SMART" id="SM00062">
    <property type="entry name" value="PBPb"/>
    <property type="match status" value="1"/>
</dbReference>
<feature type="chain" id="PRO_5045720437" evidence="2">
    <location>
        <begin position="31"/>
        <end position="328"/>
    </location>
</feature>
<evidence type="ECO:0000256" key="1">
    <source>
        <dbReference type="ARBA" id="ARBA00022729"/>
    </source>
</evidence>
<accession>A0ABT1H597</accession>
<dbReference type="RefSeq" id="WP_253654551.1">
    <property type="nucleotide sequence ID" value="NZ_BAAAOE010000003.1"/>
</dbReference>
<dbReference type="Proteomes" id="UP001205740">
    <property type="component" value="Unassembled WGS sequence"/>
</dbReference>
<feature type="signal peptide" evidence="2">
    <location>
        <begin position="1"/>
        <end position="30"/>
    </location>
</feature>
<comment type="caution">
    <text evidence="4">The sequence shown here is derived from an EMBL/GenBank/DDBJ whole genome shotgun (WGS) entry which is preliminary data.</text>
</comment>
<dbReference type="PANTHER" id="PTHR35936">
    <property type="entry name" value="MEMBRANE-BOUND LYTIC MUREIN TRANSGLYCOSYLASE F"/>
    <property type="match status" value="1"/>
</dbReference>
<gene>
    <name evidence="4" type="ORF">LX12_002189</name>
</gene>
<dbReference type="Gene3D" id="3.40.190.10">
    <property type="entry name" value="Periplasmic binding protein-like II"/>
    <property type="match status" value="2"/>
</dbReference>
<dbReference type="PANTHER" id="PTHR35936:SF17">
    <property type="entry name" value="ARGININE-BINDING EXTRACELLULAR PROTEIN ARTP"/>
    <property type="match status" value="1"/>
</dbReference>
<dbReference type="Pfam" id="PF00497">
    <property type="entry name" value="SBP_bac_3"/>
    <property type="match status" value="1"/>
</dbReference>
<protein>
    <submittedName>
        <fullName evidence="4">Polar amino acid transport system substrate-binding protein</fullName>
    </submittedName>
</protein>
<sequence>MTRRRSMSAALLTVLTVGLLATGCSTPSDGSTQAVRDSTGATLDLSSTQQPITAPKNDAIAAKVPASIRERGTLVIGQGSGTGSPPFSFPSTDDNNVWVGDEVDIARLVADTLGLKPDFRRSSWEGLFLGIDSGASDVGFSNITVTEARKDLYDFASYRTDILSLIARKSDPIRFTGYQDLTGKTIAVGSGTNQEKILVDWSEKLKAEGKAPITIKYYQDVTGVWSALNAGQIDAYFGPNPINAFHDAQVRGTPNETTIVGQVSGAGSGVTGLIAATTKKGNPLIEPVREALDAVIQGGQYREVLRRWNLDKEAVTSSQLNPPGLPRT</sequence>
<name>A0ABT1H597_9NOCA</name>
<feature type="domain" description="Solute-binding protein family 3/N-terminal" evidence="3">
    <location>
        <begin position="73"/>
        <end position="312"/>
    </location>
</feature>
<keyword evidence="1 2" id="KW-0732">Signal</keyword>
<proteinExistence type="predicted"/>
<dbReference type="PROSITE" id="PS51257">
    <property type="entry name" value="PROKAR_LIPOPROTEIN"/>
    <property type="match status" value="1"/>
</dbReference>
<organism evidence="4 5">
    <name type="scientific">Williamsia serinedens</name>
    <dbReference type="NCBI Taxonomy" id="391736"/>
    <lineage>
        <taxon>Bacteria</taxon>
        <taxon>Bacillati</taxon>
        <taxon>Actinomycetota</taxon>
        <taxon>Actinomycetes</taxon>
        <taxon>Mycobacteriales</taxon>
        <taxon>Nocardiaceae</taxon>
        <taxon>Williamsia</taxon>
    </lineage>
</organism>
<dbReference type="InterPro" id="IPR001638">
    <property type="entry name" value="Solute-binding_3/MltF_N"/>
</dbReference>
<evidence type="ECO:0000256" key="2">
    <source>
        <dbReference type="SAM" id="SignalP"/>
    </source>
</evidence>
<reference evidence="4 5" key="1">
    <citation type="submission" date="2022-06" db="EMBL/GenBank/DDBJ databases">
        <title>Genomic Encyclopedia of Archaeal and Bacterial Type Strains, Phase II (KMG-II): from individual species to whole genera.</title>
        <authorList>
            <person name="Goeker M."/>
        </authorList>
    </citation>
    <scope>NUCLEOTIDE SEQUENCE [LARGE SCALE GENOMIC DNA]</scope>
    <source>
        <strain evidence="4 5">DSM 45037</strain>
    </source>
</reference>
<dbReference type="EMBL" id="JAMTCG010000003">
    <property type="protein sequence ID" value="MCP2161002.1"/>
    <property type="molecule type" value="Genomic_DNA"/>
</dbReference>
<dbReference type="SUPFAM" id="SSF53850">
    <property type="entry name" value="Periplasmic binding protein-like II"/>
    <property type="match status" value="1"/>
</dbReference>
<keyword evidence="5" id="KW-1185">Reference proteome</keyword>
<evidence type="ECO:0000259" key="3">
    <source>
        <dbReference type="SMART" id="SM00062"/>
    </source>
</evidence>
<evidence type="ECO:0000313" key="5">
    <source>
        <dbReference type="Proteomes" id="UP001205740"/>
    </source>
</evidence>